<organism evidence="7 8">
    <name type="scientific">Paralvinella palmiformis</name>
    <dbReference type="NCBI Taxonomy" id="53620"/>
    <lineage>
        <taxon>Eukaryota</taxon>
        <taxon>Metazoa</taxon>
        <taxon>Spiralia</taxon>
        <taxon>Lophotrochozoa</taxon>
        <taxon>Annelida</taxon>
        <taxon>Polychaeta</taxon>
        <taxon>Sedentaria</taxon>
        <taxon>Canalipalpata</taxon>
        <taxon>Terebellida</taxon>
        <taxon>Terebelliformia</taxon>
        <taxon>Alvinellidae</taxon>
        <taxon>Paralvinella</taxon>
    </lineage>
</organism>
<evidence type="ECO:0000256" key="1">
    <source>
        <dbReference type="ARBA" id="ARBA00008482"/>
    </source>
</evidence>
<protein>
    <recommendedName>
        <fullName evidence="5">Eukaryotic translation initiation factor 3 subunit M</fullName>
        <shortName evidence="5">eIF3m</shortName>
    </recommendedName>
</protein>
<evidence type="ECO:0000259" key="6">
    <source>
        <dbReference type="PROSITE" id="PS50250"/>
    </source>
</evidence>
<dbReference type="GO" id="GO:0071541">
    <property type="term" value="C:eukaryotic translation initiation factor 3 complex, eIF3m"/>
    <property type="evidence" value="ECO:0007669"/>
    <property type="project" value="UniProtKB-UniRule"/>
</dbReference>
<dbReference type="GO" id="GO:0033290">
    <property type="term" value="C:eukaryotic 48S preinitiation complex"/>
    <property type="evidence" value="ECO:0007669"/>
    <property type="project" value="UniProtKB-UniRule"/>
</dbReference>
<dbReference type="AlphaFoldDB" id="A0AAD9J5B7"/>
<accession>A0AAD9J5B7</accession>
<dbReference type="GO" id="GO:0016282">
    <property type="term" value="C:eukaryotic 43S preinitiation complex"/>
    <property type="evidence" value="ECO:0007669"/>
    <property type="project" value="UniProtKB-UniRule"/>
</dbReference>
<keyword evidence="2 5" id="KW-0963">Cytoplasm</keyword>
<evidence type="ECO:0000256" key="4">
    <source>
        <dbReference type="ARBA" id="ARBA00022917"/>
    </source>
</evidence>
<keyword evidence="8" id="KW-1185">Reference proteome</keyword>
<feature type="domain" description="PCI" evidence="6">
    <location>
        <begin position="182"/>
        <end position="344"/>
    </location>
</feature>
<keyword evidence="3 5" id="KW-0396">Initiation factor</keyword>
<evidence type="ECO:0000256" key="2">
    <source>
        <dbReference type="ARBA" id="ARBA00022490"/>
    </source>
</evidence>
<comment type="similarity">
    <text evidence="1">Belongs to the CSN7/EIF3M family. CSN7 subfamily.</text>
</comment>
<dbReference type="InterPro" id="IPR036390">
    <property type="entry name" value="WH_DNA-bd_sf"/>
</dbReference>
<evidence type="ECO:0000313" key="8">
    <source>
        <dbReference type="Proteomes" id="UP001208570"/>
    </source>
</evidence>
<dbReference type="PANTHER" id="PTHR15350:SF2">
    <property type="entry name" value="EUKARYOTIC TRANSLATION INITIATION FACTOR 3 SUBUNIT M"/>
    <property type="match status" value="1"/>
</dbReference>
<dbReference type="Pfam" id="PF18005">
    <property type="entry name" value="eIF3m_C_helix"/>
    <property type="match status" value="1"/>
</dbReference>
<dbReference type="InterPro" id="IPR027528">
    <property type="entry name" value="eIF3m"/>
</dbReference>
<evidence type="ECO:0000256" key="3">
    <source>
        <dbReference type="ARBA" id="ARBA00022540"/>
    </source>
</evidence>
<dbReference type="PROSITE" id="PS50250">
    <property type="entry name" value="PCI"/>
    <property type="match status" value="1"/>
</dbReference>
<keyword evidence="4 5" id="KW-0648">Protein biosynthesis</keyword>
<dbReference type="GO" id="GO:0003743">
    <property type="term" value="F:translation initiation factor activity"/>
    <property type="evidence" value="ECO:0007669"/>
    <property type="project" value="UniProtKB-UniRule"/>
</dbReference>
<comment type="subunit">
    <text evidence="5">Component of the eukaryotic translation initiation factor 3 (eIF-3) complex.</text>
</comment>
<dbReference type="SMART" id="SM00088">
    <property type="entry name" value="PINT"/>
    <property type="match status" value="1"/>
</dbReference>
<dbReference type="PANTHER" id="PTHR15350">
    <property type="entry name" value="COP9 SIGNALOSOME COMPLEX SUBUNIT 7/DENDRITIC CELL PROTEIN GA17"/>
    <property type="match status" value="1"/>
</dbReference>
<dbReference type="HAMAP" id="MF_03012">
    <property type="entry name" value="eIF3m"/>
    <property type="match status" value="1"/>
</dbReference>
<dbReference type="Pfam" id="PF01399">
    <property type="entry name" value="PCI"/>
    <property type="match status" value="1"/>
</dbReference>
<gene>
    <name evidence="7" type="ORF">LSH36_629g01018</name>
</gene>
<proteinExistence type="inferred from homology"/>
<comment type="similarity">
    <text evidence="5">Belongs to the eIF-3 subunit M family.</text>
</comment>
<dbReference type="Proteomes" id="UP001208570">
    <property type="component" value="Unassembled WGS sequence"/>
</dbReference>
<dbReference type="GO" id="GO:0001732">
    <property type="term" value="P:formation of cytoplasmic translation initiation complex"/>
    <property type="evidence" value="ECO:0007669"/>
    <property type="project" value="UniProtKB-UniRule"/>
</dbReference>
<comment type="function">
    <text evidence="5">Component of the eukaryotic translation initiation factor 3 (eIF-3) complex, which is involved in protein synthesis of a specialized repertoire of mRNAs and, together with other initiation factors, stimulates binding of mRNA and methionyl-tRNAi to the 40S ribosome. The eIF-3 complex specifically targets and initiates translation of a subset of mRNAs involved in cell proliferation.</text>
</comment>
<dbReference type="EMBL" id="JAODUP010000629">
    <property type="protein sequence ID" value="KAK2146145.1"/>
    <property type="molecule type" value="Genomic_DNA"/>
</dbReference>
<evidence type="ECO:0000256" key="5">
    <source>
        <dbReference type="HAMAP-Rule" id="MF_03012"/>
    </source>
</evidence>
<dbReference type="InterPro" id="IPR000717">
    <property type="entry name" value="PCI_dom"/>
</dbReference>
<dbReference type="SUPFAM" id="SSF46785">
    <property type="entry name" value="Winged helix' DNA-binding domain"/>
    <property type="match status" value="1"/>
</dbReference>
<name>A0AAD9J5B7_9ANNE</name>
<comment type="subcellular location">
    <subcellularLocation>
        <location evidence="5">Cytoplasm</location>
    </subcellularLocation>
</comment>
<dbReference type="InterPro" id="IPR045237">
    <property type="entry name" value="COPS7/eIF3m"/>
</dbReference>
<reference evidence="7" key="1">
    <citation type="journal article" date="2023" name="Mol. Biol. Evol.">
        <title>Third-Generation Sequencing Reveals the Adaptive Role of the Epigenome in Three Deep-Sea Polychaetes.</title>
        <authorList>
            <person name="Perez M."/>
            <person name="Aroh O."/>
            <person name="Sun Y."/>
            <person name="Lan Y."/>
            <person name="Juniper S.K."/>
            <person name="Young C.R."/>
            <person name="Angers B."/>
            <person name="Qian P.Y."/>
        </authorList>
    </citation>
    <scope>NUCLEOTIDE SEQUENCE</scope>
    <source>
        <strain evidence="7">P08H-3</strain>
    </source>
</reference>
<sequence length="380" mass="43465">MGDNVPAFIDILPAQQVEELRLFLKSKGADISEQSAGDSVEDVNQIIEATDVLWREGKEGGTDAEIEAVNNSIIFLMLLIQENKGLISSFCDKLSQGETGDKRNSLRLKLLNNLFSGLNEENAQRYIVYMALLKLAYRADLLSVVSPDIDEIKRWLSMWKVSTICVQALWRTLHDAYRNNKQTELATKVMIELLSTYTSDNASQAREDAHKCIVTCLADPDTFIMDHLLALKPVKVLEGELIHNLLTIFVTGKLSHYLQFYDDNKDFVHALGLSHEDNIKKMKLLTFMQMAETKHEIDYETIQREIGLEPDDIESFIIDVVRTKAIFAKIDQIQRKVIISYTTHRTFGKQQWQLLREQLSTWQHNLEQCLGSLQSLTPHH</sequence>
<dbReference type="InterPro" id="IPR040750">
    <property type="entry name" value="eIF3m_C_helix"/>
</dbReference>
<evidence type="ECO:0000313" key="7">
    <source>
        <dbReference type="EMBL" id="KAK2146145.1"/>
    </source>
</evidence>
<comment type="caution">
    <text evidence="7">The sequence shown here is derived from an EMBL/GenBank/DDBJ whole genome shotgun (WGS) entry which is preliminary data.</text>
</comment>